<evidence type="ECO:0000256" key="3">
    <source>
        <dbReference type="ARBA" id="ARBA00022490"/>
    </source>
</evidence>
<evidence type="ECO:0000256" key="11">
    <source>
        <dbReference type="ARBA" id="ARBA00047527"/>
    </source>
</evidence>
<proteinExistence type="inferred from homology"/>
<evidence type="ECO:0000256" key="10">
    <source>
        <dbReference type="ARBA" id="ARBA00038367"/>
    </source>
</evidence>
<dbReference type="InterPro" id="IPR013792">
    <property type="entry name" value="RNA3'P_cycl/enolpyr_Trfase_a/b"/>
</dbReference>
<feature type="binding site" evidence="12">
    <location>
        <begin position="122"/>
        <end position="126"/>
    </location>
    <ligand>
        <name>UDP-N-acetyl-alpha-D-glucosamine</name>
        <dbReference type="ChEBI" id="CHEBI:57705"/>
    </ligand>
</feature>
<reference evidence="14" key="1">
    <citation type="submission" date="2020-08" db="EMBL/GenBank/DDBJ databases">
        <title>Genome public.</title>
        <authorList>
            <person name="Liu C."/>
            <person name="Sun Q."/>
        </authorList>
    </citation>
    <scope>NUCLEOTIDE SEQUENCE</scope>
    <source>
        <strain evidence="14">NSJ-50</strain>
    </source>
</reference>
<keyword evidence="15" id="KW-1185">Reference proteome</keyword>
<dbReference type="GO" id="GO:0008360">
    <property type="term" value="P:regulation of cell shape"/>
    <property type="evidence" value="ECO:0007669"/>
    <property type="project" value="UniProtKB-KW"/>
</dbReference>
<dbReference type="HAMAP" id="MF_00111">
    <property type="entry name" value="MurA"/>
    <property type="match status" value="1"/>
</dbReference>
<evidence type="ECO:0000256" key="8">
    <source>
        <dbReference type="ARBA" id="ARBA00023306"/>
    </source>
</evidence>
<evidence type="ECO:0000256" key="4">
    <source>
        <dbReference type="ARBA" id="ARBA00022618"/>
    </source>
</evidence>
<dbReference type="NCBIfam" id="NF006873">
    <property type="entry name" value="PRK09369.1"/>
    <property type="match status" value="1"/>
</dbReference>
<protein>
    <recommendedName>
        <fullName evidence="12">UDP-N-acetylglucosamine 1-carboxyvinyltransferase</fullName>
        <ecNumber evidence="12">2.5.1.7</ecNumber>
    </recommendedName>
    <alternativeName>
        <fullName evidence="12">Enoylpyruvate transferase</fullName>
    </alternativeName>
    <alternativeName>
        <fullName evidence="12">UDP-N-acetylglucosamine enolpyruvyl transferase</fullName>
        <shortName evidence="12">EPT</shortName>
    </alternativeName>
</protein>
<keyword evidence="7 12" id="KW-0573">Peptidoglycan synthesis</keyword>
<dbReference type="AlphaFoldDB" id="A0A926F783"/>
<name>A0A926F783_9FIRM</name>
<organism evidence="14 15">
    <name type="scientific">Qingrenia yutianensis</name>
    <dbReference type="NCBI Taxonomy" id="2763676"/>
    <lineage>
        <taxon>Bacteria</taxon>
        <taxon>Bacillati</taxon>
        <taxon>Bacillota</taxon>
        <taxon>Clostridia</taxon>
        <taxon>Eubacteriales</taxon>
        <taxon>Oscillospiraceae</taxon>
        <taxon>Qingrenia</taxon>
    </lineage>
</organism>
<evidence type="ECO:0000256" key="1">
    <source>
        <dbReference type="ARBA" id="ARBA00004496"/>
    </source>
</evidence>
<dbReference type="Pfam" id="PF00275">
    <property type="entry name" value="EPSP_synthase"/>
    <property type="match status" value="1"/>
</dbReference>
<evidence type="ECO:0000313" key="14">
    <source>
        <dbReference type="EMBL" id="MBC8597093.1"/>
    </source>
</evidence>
<keyword evidence="5 12" id="KW-0808">Transferase</keyword>
<dbReference type="PANTHER" id="PTHR43783">
    <property type="entry name" value="UDP-N-ACETYLGLUCOSAMINE 1-CARBOXYVINYLTRANSFERASE"/>
    <property type="match status" value="1"/>
</dbReference>
<feature type="binding site" evidence="12">
    <location>
        <position position="305"/>
    </location>
    <ligand>
        <name>UDP-N-acetyl-alpha-D-glucosamine</name>
        <dbReference type="ChEBI" id="CHEBI:57705"/>
    </ligand>
</feature>
<dbReference type="EC" id="2.5.1.7" evidence="12"/>
<evidence type="ECO:0000256" key="9">
    <source>
        <dbReference type="ARBA" id="ARBA00023316"/>
    </source>
</evidence>
<dbReference type="PANTHER" id="PTHR43783:SF2">
    <property type="entry name" value="UDP-N-ACETYLGLUCOSAMINE 1-CARBOXYVINYLTRANSFERASE 2"/>
    <property type="match status" value="1"/>
</dbReference>
<comment type="caution">
    <text evidence="12">Lacks conserved residue(s) required for the propagation of feature annotation.</text>
</comment>
<keyword evidence="12" id="KW-0670">Pyruvate</keyword>
<comment type="similarity">
    <text evidence="10 12">Belongs to the EPSP synthase family. MurA subfamily.</text>
</comment>
<dbReference type="RefSeq" id="WP_262432429.1">
    <property type="nucleotide sequence ID" value="NZ_JACRTE010000014.1"/>
</dbReference>
<dbReference type="GO" id="GO:0071555">
    <property type="term" value="P:cell wall organization"/>
    <property type="evidence" value="ECO:0007669"/>
    <property type="project" value="UniProtKB-KW"/>
</dbReference>
<gene>
    <name evidence="12" type="primary">murA</name>
    <name evidence="14" type="ORF">H8706_09465</name>
</gene>
<accession>A0A926F783</accession>
<dbReference type="SUPFAM" id="SSF55205">
    <property type="entry name" value="EPT/RTPC-like"/>
    <property type="match status" value="1"/>
</dbReference>
<feature type="binding site" evidence="12">
    <location>
        <position position="327"/>
    </location>
    <ligand>
        <name>UDP-N-acetyl-alpha-D-glucosamine</name>
        <dbReference type="ChEBI" id="CHEBI:57705"/>
    </ligand>
</feature>
<sequence length="418" mass="44317">MEKFVINGGNALCGTVDISGAKNAAVAIIPATILIEDECIIENVPDIQDVRIILDILSSLGAKVEKISANTVKIDASTLNTYIAEKEMASKMRASYYLLGALCGRFKKAAVPPPGGCNFGIRPIDQHIKGFEALNCKVEIKHGSINVDGENIKGGQVYFDVVSVGATINLMLAAVRAPGVTVMENAAKEPHIVDVANFLNSMGANIKSAGTDVIKITGVEKLHGGTYGVIPDQIEAGTYMFAAAATRGDVTIRNVIPKHLEAITSKFIEMGVDVTEGDDEIRVCAKGNLNKINVKTLPYPGFPTDLQPPMVALLTTVNGTSIVTESVWDSRFQYVAELEKMGAKITVNGSVAVIEGGHALTGADVKSTDLRAGAGMVIAALCANGTTEILNVYHIDRGYENIIEKLTSLGADIKRTDD</sequence>
<dbReference type="GO" id="GO:0005737">
    <property type="term" value="C:cytoplasm"/>
    <property type="evidence" value="ECO:0007669"/>
    <property type="project" value="UniProtKB-SubCell"/>
</dbReference>
<dbReference type="CDD" id="cd01555">
    <property type="entry name" value="UdpNAET"/>
    <property type="match status" value="1"/>
</dbReference>
<keyword evidence="4 12" id="KW-0132">Cell division</keyword>
<comment type="subcellular location">
    <subcellularLocation>
        <location evidence="1 12">Cytoplasm</location>
    </subcellularLocation>
</comment>
<feature type="active site" description="Proton donor" evidence="12">
    <location>
        <position position="117"/>
    </location>
</feature>
<dbReference type="GO" id="GO:0019277">
    <property type="term" value="P:UDP-N-acetylgalactosamine biosynthetic process"/>
    <property type="evidence" value="ECO:0007669"/>
    <property type="project" value="InterPro"/>
</dbReference>
<keyword evidence="6 12" id="KW-0133">Cell shape</keyword>
<comment type="catalytic activity">
    <reaction evidence="11 12">
        <text>phosphoenolpyruvate + UDP-N-acetyl-alpha-D-glucosamine = UDP-N-acetyl-3-O-(1-carboxyvinyl)-alpha-D-glucosamine + phosphate</text>
        <dbReference type="Rhea" id="RHEA:18681"/>
        <dbReference type="ChEBI" id="CHEBI:43474"/>
        <dbReference type="ChEBI" id="CHEBI:57705"/>
        <dbReference type="ChEBI" id="CHEBI:58702"/>
        <dbReference type="ChEBI" id="CHEBI:68483"/>
        <dbReference type="EC" id="2.5.1.7"/>
    </reaction>
</comment>
<dbReference type="GO" id="GO:0008760">
    <property type="term" value="F:UDP-N-acetylglucosamine 1-carboxyvinyltransferase activity"/>
    <property type="evidence" value="ECO:0007669"/>
    <property type="project" value="UniProtKB-UniRule"/>
</dbReference>
<dbReference type="InterPro" id="IPR050068">
    <property type="entry name" value="MurA_subfamily"/>
</dbReference>
<feature type="modified residue" description="2-(S-cysteinyl)pyruvic acid O-phosphothioketal" evidence="12">
    <location>
        <position position="117"/>
    </location>
</feature>
<dbReference type="InterPro" id="IPR005750">
    <property type="entry name" value="UDP_GlcNAc_COvinyl_MurA"/>
</dbReference>
<feature type="domain" description="Enolpyruvate transferase" evidence="13">
    <location>
        <begin position="7"/>
        <end position="406"/>
    </location>
</feature>
<comment type="caution">
    <text evidence="14">The sequence shown here is derived from an EMBL/GenBank/DDBJ whole genome shotgun (WGS) entry which is preliminary data.</text>
</comment>
<evidence type="ECO:0000313" key="15">
    <source>
        <dbReference type="Proteomes" id="UP000647416"/>
    </source>
</evidence>
<dbReference type="NCBIfam" id="TIGR01072">
    <property type="entry name" value="murA"/>
    <property type="match status" value="1"/>
</dbReference>
<evidence type="ECO:0000256" key="7">
    <source>
        <dbReference type="ARBA" id="ARBA00022984"/>
    </source>
</evidence>
<feature type="binding site" evidence="12">
    <location>
        <position position="93"/>
    </location>
    <ligand>
        <name>UDP-N-acetyl-alpha-D-glucosamine</name>
        <dbReference type="ChEBI" id="CHEBI:57705"/>
    </ligand>
</feature>
<dbReference type="Gene3D" id="3.65.10.10">
    <property type="entry name" value="Enolpyruvate transferase domain"/>
    <property type="match status" value="2"/>
</dbReference>
<feature type="binding site" evidence="12">
    <location>
        <begin position="22"/>
        <end position="23"/>
    </location>
    <ligand>
        <name>phosphoenolpyruvate</name>
        <dbReference type="ChEBI" id="CHEBI:58702"/>
    </ligand>
</feature>
<dbReference type="Proteomes" id="UP000647416">
    <property type="component" value="Unassembled WGS sequence"/>
</dbReference>
<evidence type="ECO:0000256" key="12">
    <source>
        <dbReference type="HAMAP-Rule" id="MF_00111"/>
    </source>
</evidence>
<dbReference type="NCBIfam" id="NF009470">
    <property type="entry name" value="PRK12830.1"/>
    <property type="match status" value="1"/>
</dbReference>
<keyword evidence="9 12" id="KW-0961">Cell wall biogenesis/degradation</keyword>
<evidence type="ECO:0000256" key="2">
    <source>
        <dbReference type="ARBA" id="ARBA00004752"/>
    </source>
</evidence>
<keyword evidence="8 12" id="KW-0131">Cell cycle</keyword>
<keyword evidence="3 12" id="KW-0963">Cytoplasm</keyword>
<evidence type="ECO:0000256" key="5">
    <source>
        <dbReference type="ARBA" id="ARBA00022679"/>
    </source>
</evidence>
<dbReference type="EMBL" id="JACRTE010000014">
    <property type="protein sequence ID" value="MBC8597093.1"/>
    <property type="molecule type" value="Genomic_DNA"/>
</dbReference>
<comment type="function">
    <text evidence="12">Cell wall formation. Adds enolpyruvyl to UDP-N-acetylglucosamine.</text>
</comment>
<comment type="pathway">
    <text evidence="2 12">Cell wall biogenesis; peptidoglycan biosynthesis.</text>
</comment>
<dbReference type="InterPro" id="IPR001986">
    <property type="entry name" value="Enolpyruvate_Tfrase_dom"/>
</dbReference>
<dbReference type="GO" id="GO:0051301">
    <property type="term" value="P:cell division"/>
    <property type="evidence" value="ECO:0007669"/>
    <property type="project" value="UniProtKB-KW"/>
</dbReference>
<evidence type="ECO:0000256" key="6">
    <source>
        <dbReference type="ARBA" id="ARBA00022960"/>
    </source>
</evidence>
<dbReference type="InterPro" id="IPR036968">
    <property type="entry name" value="Enolpyruvate_Tfrase_sf"/>
</dbReference>
<dbReference type="GO" id="GO:0009252">
    <property type="term" value="P:peptidoglycan biosynthetic process"/>
    <property type="evidence" value="ECO:0007669"/>
    <property type="project" value="UniProtKB-UniRule"/>
</dbReference>
<evidence type="ECO:0000259" key="13">
    <source>
        <dbReference type="Pfam" id="PF00275"/>
    </source>
</evidence>